<feature type="region of interest" description="Disordered" evidence="5">
    <location>
        <begin position="171"/>
        <end position="211"/>
    </location>
</feature>
<dbReference type="InterPro" id="IPR011057">
    <property type="entry name" value="Mss4-like_sf"/>
</dbReference>
<keyword evidence="8" id="KW-1185">Reference proteome</keyword>
<dbReference type="GO" id="GO:0016846">
    <property type="term" value="F:carbon-sulfur lyase activity"/>
    <property type="evidence" value="ECO:0007669"/>
    <property type="project" value="InterPro"/>
</dbReference>
<dbReference type="SUPFAM" id="SSF51316">
    <property type="entry name" value="Mss4-like"/>
    <property type="match status" value="1"/>
</dbReference>
<name>A0A316UC57_9BASI</name>
<dbReference type="OrthoDB" id="9970124at2759"/>
<dbReference type="Proteomes" id="UP000245942">
    <property type="component" value="Unassembled WGS sequence"/>
</dbReference>
<dbReference type="GO" id="GO:0046872">
    <property type="term" value="F:metal ion binding"/>
    <property type="evidence" value="ECO:0007669"/>
    <property type="project" value="UniProtKB-KW"/>
</dbReference>
<feature type="compositionally biased region" description="Pro residues" evidence="5">
    <location>
        <begin position="176"/>
        <end position="186"/>
    </location>
</feature>
<dbReference type="InterPro" id="IPR006913">
    <property type="entry name" value="CENP-V/GFA"/>
</dbReference>
<organism evidence="7 8">
    <name type="scientific">Pseudomicrostroma glucosiphilum</name>
    <dbReference type="NCBI Taxonomy" id="1684307"/>
    <lineage>
        <taxon>Eukaryota</taxon>
        <taxon>Fungi</taxon>
        <taxon>Dikarya</taxon>
        <taxon>Basidiomycota</taxon>
        <taxon>Ustilaginomycotina</taxon>
        <taxon>Exobasidiomycetes</taxon>
        <taxon>Microstromatales</taxon>
        <taxon>Microstromatales incertae sedis</taxon>
        <taxon>Pseudomicrostroma</taxon>
    </lineage>
</organism>
<evidence type="ECO:0000313" key="8">
    <source>
        <dbReference type="Proteomes" id="UP000245942"/>
    </source>
</evidence>
<reference evidence="7 8" key="1">
    <citation type="journal article" date="2018" name="Mol. Biol. Evol.">
        <title>Broad Genomic Sampling Reveals a Smut Pathogenic Ancestry of the Fungal Clade Ustilaginomycotina.</title>
        <authorList>
            <person name="Kijpornyongpan T."/>
            <person name="Mondo S.J."/>
            <person name="Barry K."/>
            <person name="Sandor L."/>
            <person name="Lee J."/>
            <person name="Lipzen A."/>
            <person name="Pangilinan J."/>
            <person name="LaButti K."/>
            <person name="Hainaut M."/>
            <person name="Henrissat B."/>
            <person name="Grigoriev I.V."/>
            <person name="Spatafora J.W."/>
            <person name="Aime M.C."/>
        </authorList>
    </citation>
    <scope>NUCLEOTIDE SEQUENCE [LARGE SCALE GENOMIC DNA]</scope>
    <source>
        <strain evidence="7 8">MCA 4718</strain>
    </source>
</reference>
<dbReference type="PANTHER" id="PTHR33337:SF40">
    <property type="entry name" value="CENP-V_GFA DOMAIN-CONTAINING PROTEIN-RELATED"/>
    <property type="match status" value="1"/>
</dbReference>
<feature type="domain" description="CENP-V/GFA" evidence="6">
    <location>
        <begin position="13"/>
        <end position="144"/>
    </location>
</feature>
<protein>
    <recommendedName>
        <fullName evidence="6">CENP-V/GFA domain-containing protein</fullName>
    </recommendedName>
</protein>
<dbReference type="Pfam" id="PF04828">
    <property type="entry name" value="GFA"/>
    <property type="match status" value="1"/>
</dbReference>
<dbReference type="GeneID" id="37017399"/>
<keyword evidence="4" id="KW-0456">Lyase</keyword>
<evidence type="ECO:0000256" key="5">
    <source>
        <dbReference type="SAM" id="MobiDB-lite"/>
    </source>
</evidence>
<feature type="compositionally biased region" description="Low complexity" evidence="5">
    <location>
        <begin position="187"/>
        <end position="200"/>
    </location>
</feature>
<evidence type="ECO:0000313" key="7">
    <source>
        <dbReference type="EMBL" id="PWN22776.1"/>
    </source>
</evidence>
<dbReference type="PROSITE" id="PS51891">
    <property type="entry name" value="CENP_V_GFA"/>
    <property type="match status" value="1"/>
</dbReference>
<dbReference type="EMBL" id="KZ819322">
    <property type="protein sequence ID" value="PWN22776.1"/>
    <property type="molecule type" value="Genomic_DNA"/>
</dbReference>
<dbReference type="PANTHER" id="PTHR33337">
    <property type="entry name" value="GFA DOMAIN-CONTAINING PROTEIN"/>
    <property type="match status" value="1"/>
</dbReference>
<evidence type="ECO:0000256" key="4">
    <source>
        <dbReference type="ARBA" id="ARBA00023239"/>
    </source>
</evidence>
<sequence length="252" mass="27543">MSSNALPPLPEYTTGHCACKRTQYRVQLTNLQEDLRLTAYCHCTSCQRLNGAPFVWTTHWAEEAVQWSSAALDGGSEKMPGSSSSSTAPTLTRTKGGARLIPTVSSSSSTSASTSSSSSAPMLPEATFAPTMAVYETLPGRKWKQRCDYCGTPLGSWNQAKRQWSLWPSTFSRDYLPPPTPTPNPTSTPSTGSSSSSSTTSPPPKEGLPHPTIQQAIRPLHHQFYGWWRTMDIPDKLPKWEGYAGASERVEE</sequence>
<evidence type="ECO:0000259" key="6">
    <source>
        <dbReference type="PROSITE" id="PS51891"/>
    </source>
</evidence>
<feature type="compositionally biased region" description="Low complexity" evidence="5">
    <location>
        <begin position="105"/>
        <end position="120"/>
    </location>
</feature>
<gene>
    <name evidence="7" type="ORF">BCV69DRAFT_96777</name>
</gene>
<dbReference type="RefSeq" id="XP_025349936.1">
    <property type="nucleotide sequence ID" value="XM_025495665.1"/>
</dbReference>
<keyword evidence="3" id="KW-0862">Zinc</keyword>
<evidence type="ECO:0000256" key="2">
    <source>
        <dbReference type="ARBA" id="ARBA00022723"/>
    </source>
</evidence>
<evidence type="ECO:0000256" key="3">
    <source>
        <dbReference type="ARBA" id="ARBA00022833"/>
    </source>
</evidence>
<accession>A0A316UC57</accession>
<dbReference type="Gene3D" id="3.90.1590.10">
    <property type="entry name" value="glutathione-dependent formaldehyde- activating enzyme (gfa)"/>
    <property type="match status" value="1"/>
</dbReference>
<feature type="region of interest" description="Disordered" evidence="5">
    <location>
        <begin position="72"/>
        <end position="123"/>
    </location>
</feature>
<proteinExistence type="inferred from homology"/>
<dbReference type="STRING" id="1684307.A0A316UC57"/>
<keyword evidence="2" id="KW-0479">Metal-binding</keyword>
<comment type="similarity">
    <text evidence="1">Belongs to the Gfa family.</text>
</comment>
<evidence type="ECO:0000256" key="1">
    <source>
        <dbReference type="ARBA" id="ARBA00005495"/>
    </source>
</evidence>
<dbReference type="AlphaFoldDB" id="A0A316UC57"/>